<keyword evidence="9" id="KW-1185">Reference proteome</keyword>
<organism evidence="8 9">
    <name type="scientific">Dendroctonus ponderosae</name>
    <name type="common">Mountain pine beetle</name>
    <dbReference type="NCBI Taxonomy" id="77166"/>
    <lineage>
        <taxon>Eukaryota</taxon>
        <taxon>Metazoa</taxon>
        <taxon>Ecdysozoa</taxon>
        <taxon>Arthropoda</taxon>
        <taxon>Hexapoda</taxon>
        <taxon>Insecta</taxon>
        <taxon>Pterygota</taxon>
        <taxon>Neoptera</taxon>
        <taxon>Endopterygota</taxon>
        <taxon>Coleoptera</taxon>
        <taxon>Polyphaga</taxon>
        <taxon>Cucujiformia</taxon>
        <taxon>Curculionidae</taxon>
        <taxon>Scolytinae</taxon>
        <taxon>Dendroctonus</taxon>
    </lineage>
</organism>
<dbReference type="InterPro" id="IPR013087">
    <property type="entry name" value="Znf_C2H2_type"/>
</dbReference>
<keyword evidence="2" id="KW-0677">Repeat</keyword>
<proteinExistence type="predicted"/>
<dbReference type="PROSITE" id="PS00028">
    <property type="entry name" value="ZINC_FINGER_C2H2_1"/>
    <property type="match status" value="2"/>
</dbReference>
<feature type="region of interest" description="Disordered" evidence="6">
    <location>
        <begin position="336"/>
        <end position="368"/>
    </location>
</feature>
<feature type="region of interest" description="Disordered" evidence="6">
    <location>
        <begin position="27"/>
        <end position="53"/>
    </location>
</feature>
<dbReference type="GO" id="GO:0000981">
    <property type="term" value="F:DNA-binding transcription factor activity, RNA polymerase II-specific"/>
    <property type="evidence" value="ECO:0007669"/>
    <property type="project" value="TreeGrafter"/>
</dbReference>
<dbReference type="SMART" id="SM00355">
    <property type="entry name" value="ZnF_C2H2"/>
    <property type="match status" value="4"/>
</dbReference>
<sequence>MSVTRTKMYNGPVEQIFATREGLKTKLRNDYGRNKTGLKTGQRSRPKSSILDEMKRDMKEGTQRGHSEPQDRSMSVASNMSVLSSASNVIECDTFNDQLAATYREELRKTCKCPYEECKDLDLKESYFKYTSHMIEEHNAKPYFKCDACDFEYFKKEHLKIHSLRHDVFPVLCGICGNHTPNVSAYQLHADKHLASSFKCIVCDMAFCTKKECNKHIFSNHRQRRRIFLRRKASQPLESIILKQIDHKKPNLLLGTTIAPCVEPVNNKKCREMKITCNEPEQFKEKSFRELDFLQRHPPAEWDPDAFSLGDNVFQSGNLDKRIKAELAKSGKMSDLYDKVSNRPNTARDKSGRTTPFQRSETPFSEDLDMPPCAGINNYYKTSRDLESRNTEVAKYMNGDEDSDANSETQEVQSDFESINQYLDGNTFLSSIPSPYSSIDKS</sequence>
<evidence type="ECO:0000256" key="2">
    <source>
        <dbReference type="ARBA" id="ARBA00022737"/>
    </source>
</evidence>
<feature type="compositionally biased region" description="Basic and acidic residues" evidence="6">
    <location>
        <begin position="336"/>
        <end position="352"/>
    </location>
</feature>
<evidence type="ECO:0000256" key="4">
    <source>
        <dbReference type="ARBA" id="ARBA00022833"/>
    </source>
</evidence>
<dbReference type="AlphaFoldDB" id="A0AAR5PK72"/>
<protein>
    <recommendedName>
        <fullName evidence="7">C2H2-type domain-containing protein</fullName>
    </recommendedName>
</protein>
<reference evidence="8" key="2">
    <citation type="submission" date="2024-08" db="UniProtKB">
        <authorList>
            <consortium name="EnsemblMetazoa"/>
        </authorList>
    </citation>
    <scope>IDENTIFICATION</scope>
</reference>
<keyword evidence="5" id="KW-0539">Nucleus</keyword>
<feature type="compositionally biased region" description="Polar residues" evidence="6">
    <location>
        <begin position="353"/>
        <end position="363"/>
    </location>
</feature>
<evidence type="ECO:0000313" key="9">
    <source>
        <dbReference type="Proteomes" id="UP000019118"/>
    </source>
</evidence>
<dbReference type="Proteomes" id="UP000019118">
    <property type="component" value="Unassembled WGS sequence"/>
</dbReference>
<keyword evidence="4" id="KW-0862">Zinc</keyword>
<dbReference type="PANTHER" id="PTHR24394:SF29">
    <property type="entry name" value="MYONEURIN"/>
    <property type="match status" value="1"/>
</dbReference>
<feature type="domain" description="C2H2-type" evidence="7">
    <location>
        <begin position="200"/>
        <end position="221"/>
    </location>
</feature>
<dbReference type="EnsemblMetazoa" id="XM_019905607.1">
    <property type="protein sequence ID" value="XP_019761166.1"/>
    <property type="gene ID" value="LOC109538393"/>
</dbReference>
<keyword evidence="3" id="KW-0863">Zinc-finger</keyword>
<evidence type="ECO:0000313" key="8">
    <source>
        <dbReference type="EnsemblMetazoa" id="XP_019761166.1"/>
    </source>
</evidence>
<name>A0AAR5PK72_DENPD</name>
<evidence type="ECO:0000259" key="7">
    <source>
        <dbReference type="PROSITE" id="PS00028"/>
    </source>
</evidence>
<dbReference type="GO" id="GO:0005634">
    <property type="term" value="C:nucleus"/>
    <property type="evidence" value="ECO:0007669"/>
    <property type="project" value="TreeGrafter"/>
</dbReference>
<evidence type="ECO:0000256" key="6">
    <source>
        <dbReference type="SAM" id="MobiDB-lite"/>
    </source>
</evidence>
<evidence type="ECO:0000256" key="3">
    <source>
        <dbReference type="ARBA" id="ARBA00022771"/>
    </source>
</evidence>
<reference evidence="9" key="1">
    <citation type="journal article" date="2013" name="Genome Biol.">
        <title>Draft genome of the mountain pine beetle, Dendroctonus ponderosae Hopkins, a major forest pest.</title>
        <authorList>
            <person name="Keeling C.I."/>
            <person name="Yuen M.M."/>
            <person name="Liao N.Y."/>
            <person name="Docking T.R."/>
            <person name="Chan S.K."/>
            <person name="Taylor G.A."/>
            <person name="Palmquist D.L."/>
            <person name="Jackman S.D."/>
            <person name="Nguyen A."/>
            <person name="Li M."/>
            <person name="Henderson H."/>
            <person name="Janes J.K."/>
            <person name="Zhao Y."/>
            <person name="Pandoh P."/>
            <person name="Moore R."/>
            <person name="Sperling F.A."/>
            <person name="Huber D.P."/>
            <person name="Birol I."/>
            <person name="Jones S.J."/>
            <person name="Bohlmann J."/>
        </authorList>
    </citation>
    <scope>NUCLEOTIDE SEQUENCE</scope>
</reference>
<accession>A0AAR5PK72</accession>
<evidence type="ECO:0000256" key="5">
    <source>
        <dbReference type="ARBA" id="ARBA00023242"/>
    </source>
</evidence>
<feature type="domain" description="C2H2-type" evidence="7">
    <location>
        <begin position="146"/>
        <end position="166"/>
    </location>
</feature>
<dbReference type="PANTHER" id="PTHR24394">
    <property type="entry name" value="ZINC FINGER PROTEIN"/>
    <property type="match status" value="1"/>
</dbReference>
<evidence type="ECO:0000256" key="1">
    <source>
        <dbReference type="ARBA" id="ARBA00022723"/>
    </source>
</evidence>
<keyword evidence="1" id="KW-0479">Metal-binding</keyword>
<dbReference type="GO" id="GO:0008270">
    <property type="term" value="F:zinc ion binding"/>
    <property type="evidence" value="ECO:0007669"/>
    <property type="project" value="UniProtKB-KW"/>
</dbReference>